<gene>
    <name evidence="1" type="ORF">HM1_1203</name>
    <name evidence="2" type="ORF">HM1_1669</name>
</gene>
<accession>B0TE44</accession>
<dbReference type="EMBL" id="CP000930">
    <property type="protein sequence ID" value="ABZ84239.1"/>
    <property type="molecule type" value="Genomic_DNA"/>
</dbReference>
<protein>
    <submittedName>
        <fullName evidence="2">Uncharacterized protein</fullName>
    </submittedName>
</protein>
<organism evidence="2 3">
    <name type="scientific">Heliobacterium modesticaldum (strain ATCC 51547 / Ice1)</name>
    <dbReference type="NCBI Taxonomy" id="498761"/>
    <lineage>
        <taxon>Bacteria</taxon>
        <taxon>Bacillati</taxon>
        <taxon>Bacillota</taxon>
        <taxon>Clostridia</taxon>
        <taxon>Eubacteriales</taxon>
        <taxon>Heliobacteriaceae</taxon>
        <taxon>Heliomicrobium</taxon>
    </lineage>
</organism>
<evidence type="ECO:0000313" key="2">
    <source>
        <dbReference type="EMBL" id="ABZ84239.1"/>
    </source>
</evidence>
<keyword evidence="3" id="KW-1185">Reference proteome</keyword>
<dbReference type="HOGENOM" id="CLU_3310769_0_0_9"/>
<dbReference type="KEGG" id="hmo:HM1_1203"/>
<evidence type="ECO:0000313" key="3">
    <source>
        <dbReference type="Proteomes" id="UP000008550"/>
    </source>
</evidence>
<dbReference type="STRING" id="498761.HM1_1203"/>
<name>B0TE44_HELMI</name>
<evidence type="ECO:0000313" key="1">
    <source>
        <dbReference type="EMBL" id="ABZ83371.1"/>
    </source>
</evidence>
<proteinExistence type="predicted"/>
<dbReference type="Proteomes" id="UP000008550">
    <property type="component" value="Chromosome"/>
</dbReference>
<dbReference type="AlphaFoldDB" id="B0TE44"/>
<sequence length="39" mass="4428">MVEDFVSIITSFSARIYGARGGRKIKQTLDQLQKEGVRE</sequence>
<reference evidence="2 3" key="1">
    <citation type="journal article" date="2008" name="J. Bacteriol.">
        <title>The genome of Heliobacterium modesticaldum, a phototrophic representative of the Firmicutes containing the simplest photosynthetic apparatus.</title>
        <authorList>
            <person name="Sattley W.M."/>
            <person name="Madigan M.T."/>
            <person name="Swingley W.D."/>
            <person name="Cheung P.C."/>
            <person name="Clocksin K.M."/>
            <person name="Conrad A.L."/>
            <person name="Dejesa L.C."/>
            <person name="Honchak B.M."/>
            <person name="Jung D.O."/>
            <person name="Karbach L.E."/>
            <person name="Kurdoglu A."/>
            <person name="Lahiri S."/>
            <person name="Mastrian S.D."/>
            <person name="Page L.E."/>
            <person name="Taylor H.L."/>
            <person name="Wang Z.T."/>
            <person name="Raymond J."/>
            <person name="Chen M."/>
            <person name="Blankenship R.E."/>
            <person name="Touchman J.W."/>
        </authorList>
    </citation>
    <scope>NUCLEOTIDE SEQUENCE [LARGE SCALE GENOMIC DNA]</scope>
    <source>
        <strain evidence="3">ATCC 51547 / Ice1</strain>
        <strain evidence="2">Ice1</strain>
    </source>
</reference>
<dbReference type="EMBL" id="CP000930">
    <property type="protein sequence ID" value="ABZ83371.1"/>
    <property type="molecule type" value="Genomic_DNA"/>
</dbReference>
<dbReference type="Gene3D" id="1.10.287.2170">
    <property type="match status" value="1"/>
</dbReference>
<dbReference type="KEGG" id="hmo:HM1_1669"/>